<sequence>MYYNLPAVFYHGVTSPYPYSMNWLQAFDDPERAARIYGSDFPLVDITVIPDEEIMTHRSVALLEYLHKHSRQRDLMLMLEPLATMINGNYTTKDQLIAAVNYMLQVGETADPQSFMRALAQRTGQYEELMMTAAEKLKQEGLEKGLEKGRMEGIIEVARKMLSEGLEPASIMKMTGLTAEELNLLHH</sequence>
<evidence type="ECO:0000313" key="3">
    <source>
        <dbReference type="EMBL" id="MBP2170816.1"/>
    </source>
</evidence>
<accession>A0ABS4PFH0</accession>
<dbReference type="InterPro" id="IPR006842">
    <property type="entry name" value="Transposase_31"/>
</dbReference>
<evidence type="ECO:0000256" key="1">
    <source>
        <dbReference type="ARBA" id="ARBA00009787"/>
    </source>
</evidence>
<dbReference type="EMBL" id="JAGGMQ010000001">
    <property type="protein sequence ID" value="MBP2170816.1"/>
    <property type="molecule type" value="Genomic_DNA"/>
</dbReference>
<protein>
    <submittedName>
        <fullName evidence="3">Transposase/invertase (TIGR01784 family)</fullName>
    </submittedName>
</protein>
<gene>
    <name evidence="3" type="ORF">J2125_004008</name>
</gene>
<evidence type="ECO:0000313" key="4">
    <source>
        <dbReference type="Proteomes" id="UP001195624"/>
    </source>
</evidence>
<name>A0ABS4PFH0_9GAMM</name>
<dbReference type="PANTHER" id="PTHR34611:SF4">
    <property type="entry name" value="RECOMBINATION-PROMOTING NUCLEASE PSLT051"/>
    <property type="match status" value="1"/>
</dbReference>
<reference evidence="4" key="1">
    <citation type="submission" date="2023-07" db="EMBL/GenBank/DDBJ databases">
        <title>Genome mining of underrepresented organisms for secondary metabolites.</title>
        <authorList>
            <person name="D'Agostino P.M."/>
        </authorList>
    </citation>
    <scope>NUCLEOTIDE SEQUENCE [LARGE SCALE GENOMIC DNA]</scope>
    <source>
        <strain evidence="4">WS4403</strain>
    </source>
</reference>
<dbReference type="InterPro" id="IPR010106">
    <property type="entry name" value="RpnA"/>
</dbReference>
<dbReference type="InterPro" id="IPR051699">
    <property type="entry name" value="Rpn/YhgA-like_nuclease"/>
</dbReference>
<dbReference type="RefSeq" id="WP_244987162.1">
    <property type="nucleotide sequence ID" value="NZ_JAGGMQ010000001.1"/>
</dbReference>
<comment type="similarity">
    <text evidence="1">Belongs to the Rpn/YhgA-like nuclease family.</text>
</comment>
<feature type="domain" description="Transposase (putative) YhgA-like" evidence="2">
    <location>
        <begin position="5"/>
        <end position="96"/>
    </location>
</feature>
<dbReference type="NCBIfam" id="TIGR01784">
    <property type="entry name" value="T_den_put_tspse"/>
    <property type="match status" value="1"/>
</dbReference>
<dbReference type="Pfam" id="PF04754">
    <property type="entry name" value="Transposase_31"/>
    <property type="match status" value="1"/>
</dbReference>
<comment type="caution">
    <text evidence="3">The sequence shown here is derived from an EMBL/GenBank/DDBJ whole genome shotgun (WGS) entry which is preliminary data.</text>
</comment>
<proteinExistence type="inferred from homology"/>
<evidence type="ECO:0000259" key="2">
    <source>
        <dbReference type="Pfam" id="PF04754"/>
    </source>
</evidence>
<dbReference type="PANTHER" id="PTHR34611">
    <property type="match status" value="1"/>
</dbReference>
<keyword evidence="4" id="KW-1185">Reference proteome</keyword>
<organism evidence="3 4">
    <name type="scientific">Winslowiella toletana</name>
    <dbReference type="NCBI Taxonomy" id="92490"/>
    <lineage>
        <taxon>Bacteria</taxon>
        <taxon>Pseudomonadati</taxon>
        <taxon>Pseudomonadota</taxon>
        <taxon>Gammaproteobacteria</taxon>
        <taxon>Enterobacterales</taxon>
        <taxon>Erwiniaceae</taxon>
        <taxon>Winslowiella</taxon>
    </lineage>
</organism>
<dbReference type="Proteomes" id="UP001195624">
    <property type="component" value="Unassembled WGS sequence"/>
</dbReference>